<name>A0A438DCC4_VITVI</name>
<dbReference type="EMBL" id="QGNW01001692">
    <property type="protein sequence ID" value="RVW33110.1"/>
    <property type="molecule type" value="Genomic_DNA"/>
</dbReference>
<keyword evidence="2" id="KW-0418">Kinase</keyword>
<keyword evidence="2" id="KW-0808">Transferase</keyword>
<dbReference type="GO" id="GO:0004672">
    <property type="term" value="F:protein kinase activity"/>
    <property type="evidence" value="ECO:0007669"/>
    <property type="project" value="InterPro"/>
</dbReference>
<gene>
    <name evidence="2" type="primary">TMKL1_2</name>
    <name evidence="2" type="ORF">CK203_114632</name>
</gene>
<dbReference type="InterPro" id="IPR011009">
    <property type="entry name" value="Kinase-like_dom_sf"/>
</dbReference>
<dbReference type="SMART" id="SM00220">
    <property type="entry name" value="S_TKc"/>
    <property type="match status" value="1"/>
</dbReference>
<dbReference type="Proteomes" id="UP000288805">
    <property type="component" value="Unassembled WGS sequence"/>
</dbReference>
<evidence type="ECO:0000313" key="3">
    <source>
        <dbReference type="Proteomes" id="UP000288805"/>
    </source>
</evidence>
<dbReference type="InterPro" id="IPR000719">
    <property type="entry name" value="Prot_kinase_dom"/>
</dbReference>
<dbReference type="Gene3D" id="1.10.510.10">
    <property type="entry name" value="Transferase(Phosphotransferase) domain 1"/>
    <property type="match status" value="1"/>
</dbReference>
<sequence length="347" mass="38614">MMEDDKKLKLILTLCSAAFLATVLCFIYLCCKQRRQNEDDEKASLELKESDEENKENLVTFEGGQDLTIYDILDAPGEVIGKSNYGTLYKASFTGRRAGSLRLLRFLRPACSGRMEEVVGVIHMLGCIRHNRLVPLEAFYAGPKGEKLLVHSILRIWESGALHQSGPDIPSSFRFTIQVFFHQVLVSFGNLVGGLNGNGESHKWAVIYRISVGIAQGLDHLHTGLQKPVIHGNLKSKNILLDRNFQPYISDFGQHLLLNPSAGQEMLESCGAQGYRAPELIKMKDVCQETDIYSLGVILLELLTGREPINENPSADEDFYLPNSIRNCGPRISAQCVSHSMASSIFI</sequence>
<organism evidence="2 3">
    <name type="scientific">Vitis vinifera</name>
    <name type="common">Grape</name>
    <dbReference type="NCBI Taxonomy" id="29760"/>
    <lineage>
        <taxon>Eukaryota</taxon>
        <taxon>Viridiplantae</taxon>
        <taxon>Streptophyta</taxon>
        <taxon>Embryophyta</taxon>
        <taxon>Tracheophyta</taxon>
        <taxon>Spermatophyta</taxon>
        <taxon>Magnoliopsida</taxon>
        <taxon>eudicotyledons</taxon>
        <taxon>Gunneridae</taxon>
        <taxon>Pentapetalae</taxon>
        <taxon>rosids</taxon>
        <taxon>Vitales</taxon>
        <taxon>Vitaceae</taxon>
        <taxon>Viteae</taxon>
        <taxon>Vitis</taxon>
    </lineage>
</organism>
<dbReference type="Pfam" id="PF00069">
    <property type="entry name" value="Pkinase"/>
    <property type="match status" value="1"/>
</dbReference>
<accession>A0A438DCC4</accession>
<dbReference type="PANTHER" id="PTHR48008:SF13">
    <property type="entry name" value="PROTEIN KINASE SUPERFAMILY PROTEIN"/>
    <property type="match status" value="1"/>
</dbReference>
<feature type="domain" description="Protein kinase" evidence="1">
    <location>
        <begin position="74"/>
        <end position="347"/>
    </location>
</feature>
<proteinExistence type="predicted"/>
<dbReference type="AlphaFoldDB" id="A0A438DCC4"/>
<dbReference type="PANTHER" id="PTHR48008">
    <property type="entry name" value="LEUCINE-RICH REPEAT RECEPTOR-LIKE PROTEIN KINASE IMK3-RELATED"/>
    <property type="match status" value="1"/>
</dbReference>
<protein>
    <submittedName>
        <fullName evidence="2">Putative kinase-like protein TMKL1</fullName>
    </submittedName>
</protein>
<dbReference type="SUPFAM" id="SSF56112">
    <property type="entry name" value="Protein kinase-like (PK-like)"/>
    <property type="match status" value="1"/>
</dbReference>
<dbReference type="InterPro" id="IPR052451">
    <property type="entry name" value="Ser/Thr_kinase-like"/>
</dbReference>
<evidence type="ECO:0000259" key="1">
    <source>
        <dbReference type="PROSITE" id="PS50011"/>
    </source>
</evidence>
<reference evidence="2 3" key="1">
    <citation type="journal article" date="2018" name="PLoS Genet.">
        <title>Population sequencing reveals clonal diversity and ancestral inbreeding in the grapevine cultivar Chardonnay.</title>
        <authorList>
            <person name="Roach M.J."/>
            <person name="Johnson D.L."/>
            <person name="Bohlmann J."/>
            <person name="van Vuuren H.J."/>
            <person name="Jones S.J."/>
            <person name="Pretorius I.S."/>
            <person name="Schmidt S.A."/>
            <person name="Borneman A.R."/>
        </authorList>
    </citation>
    <scope>NUCLEOTIDE SEQUENCE [LARGE SCALE GENOMIC DNA]</scope>
    <source>
        <strain evidence="3">cv. Chardonnay</strain>
        <tissue evidence="2">Leaf</tissue>
    </source>
</reference>
<comment type="caution">
    <text evidence="2">The sequence shown here is derived from an EMBL/GenBank/DDBJ whole genome shotgun (WGS) entry which is preliminary data.</text>
</comment>
<evidence type="ECO:0000313" key="2">
    <source>
        <dbReference type="EMBL" id="RVW33110.1"/>
    </source>
</evidence>
<dbReference type="GO" id="GO:0005524">
    <property type="term" value="F:ATP binding"/>
    <property type="evidence" value="ECO:0007669"/>
    <property type="project" value="InterPro"/>
</dbReference>
<dbReference type="PROSITE" id="PS50011">
    <property type="entry name" value="PROTEIN_KINASE_DOM"/>
    <property type="match status" value="1"/>
</dbReference>